<dbReference type="InterPro" id="IPR007387">
    <property type="entry name" value="TRAP_DctQ"/>
</dbReference>
<accession>A0A1M7YI39</accession>
<organism evidence="11 12">
    <name type="scientific">Desulfopila aestuarii DSM 18488</name>
    <dbReference type="NCBI Taxonomy" id="1121416"/>
    <lineage>
        <taxon>Bacteria</taxon>
        <taxon>Pseudomonadati</taxon>
        <taxon>Thermodesulfobacteriota</taxon>
        <taxon>Desulfobulbia</taxon>
        <taxon>Desulfobulbales</taxon>
        <taxon>Desulfocapsaceae</taxon>
        <taxon>Desulfopila</taxon>
    </lineage>
</organism>
<dbReference type="AlphaFoldDB" id="A0A1M7YI39"/>
<name>A0A1M7YI39_9BACT</name>
<dbReference type="GO" id="GO:0005886">
    <property type="term" value="C:plasma membrane"/>
    <property type="evidence" value="ECO:0007669"/>
    <property type="project" value="UniProtKB-SubCell"/>
</dbReference>
<dbReference type="OrthoDB" id="5430717at2"/>
<dbReference type="Pfam" id="PF04290">
    <property type="entry name" value="DctQ"/>
    <property type="match status" value="1"/>
</dbReference>
<keyword evidence="5 9" id="KW-0812">Transmembrane</keyword>
<evidence type="ECO:0000256" key="2">
    <source>
        <dbReference type="ARBA" id="ARBA00022448"/>
    </source>
</evidence>
<dbReference type="InterPro" id="IPR055348">
    <property type="entry name" value="DctQ"/>
</dbReference>
<dbReference type="PANTHER" id="PTHR35011:SF2">
    <property type="entry name" value="2,3-DIKETO-L-GULONATE TRAP TRANSPORTER SMALL PERMEASE PROTEIN YIAM"/>
    <property type="match status" value="1"/>
</dbReference>
<keyword evidence="12" id="KW-1185">Reference proteome</keyword>
<dbReference type="GO" id="GO:0015740">
    <property type="term" value="P:C4-dicarboxylate transport"/>
    <property type="evidence" value="ECO:0007669"/>
    <property type="project" value="TreeGrafter"/>
</dbReference>
<evidence type="ECO:0000313" key="11">
    <source>
        <dbReference type="EMBL" id="SHO52302.1"/>
    </source>
</evidence>
<keyword evidence="6 9" id="KW-1133">Transmembrane helix</keyword>
<dbReference type="Proteomes" id="UP000184603">
    <property type="component" value="Unassembled WGS sequence"/>
</dbReference>
<evidence type="ECO:0000256" key="8">
    <source>
        <dbReference type="ARBA" id="ARBA00038436"/>
    </source>
</evidence>
<comment type="similarity">
    <text evidence="8">Belongs to the TRAP transporter small permease family.</text>
</comment>
<keyword evidence="7 9" id="KW-0472">Membrane</keyword>
<gene>
    <name evidence="11" type="ORF">SAMN02745220_04504</name>
</gene>
<feature type="transmembrane region" description="Helical" evidence="9">
    <location>
        <begin position="95"/>
        <end position="119"/>
    </location>
</feature>
<evidence type="ECO:0000256" key="1">
    <source>
        <dbReference type="ARBA" id="ARBA00004429"/>
    </source>
</evidence>
<keyword evidence="2" id="KW-0813">Transport</keyword>
<evidence type="ECO:0000256" key="5">
    <source>
        <dbReference type="ARBA" id="ARBA00022692"/>
    </source>
</evidence>
<evidence type="ECO:0000313" key="12">
    <source>
        <dbReference type="Proteomes" id="UP000184603"/>
    </source>
</evidence>
<comment type="subcellular location">
    <subcellularLocation>
        <location evidence="1">Cell inner membrane</location>
        <topology evidence="1">Multi-pass membrane protein</topology>
    </subcellularLocation>
</comment>
<feature type="transmembrane region" description="Helical" evidence="9">
    <location>
        <begin position="131"/>
        <end position="149"/>
    </location>
</feature>
<dbReference type="RefSeq" id="WP_073615909.1">
    <property type="nucleotide sequence ID" value="NZ_FRFE01000034.1"/>
</dbReference>
<keyword evidence="4" id="KW-0997">Cell inner membrane</keyword>
<keyword evidence="3" id="KW-1003">Cell membrane</keyword>
<reference evidence="11 12" key="1">
    <citation type="submission" date="2016-12" db="EMBL/GenBank/DDBJ databases">
        <authorList>
            <person name="Song W.-J."/>
            <person name="Kurnit D.M."/>
        </authorList>
    </citation>
    <scope>NUCLEOTIDE SEQUENCE [LARGE SCALE GENOMIC DNA]</scope>
    <source>
        <strain evidence="11 12">DSM 18488</strain>
    </source>
</reference>
<feature type="domain" description="Tripartite ATP-independent periplasmic transporters DctQ component" evidence="10">
    <location>
        <begin position="30"/>
        <end position="160"/>
    </location>
</feature>
<proteinExistence type="inferred from homology"/>
<sequence length="169" mass="19427">MLKKTFKSIDRIFLVVEEWSLFSATCVALLTAMVNVILRKTTNEYSLYWSDEVVRKVIYFSTYIGCVAAIRSRSLIRIDALPQMFPVLQKPLSQLAHLAVLLFAACMVYVGGQMTIMMYQDQYALTPTLQIPEWCFYAVLPLMGLMMFFRTLITMYEEWTGNNDITGGK</sequence>
<feature type="transmembrane region" description="Helical" evidence="9">
    <location>
        <begin position="57"/>
        <end position="74"/>
    </location>
</feature>
<dbReference type="GO" id="GO:0022857">
    <property type="term" value="F:transmembrane transporter activity"/>
    <property type="evidence" value="ECO:0007669"/>
    <property type="project" value="TreeGrafter"/>
</dbReference>
<feature type="transmembrane region" description="Helical" evidence="9">
    <location>
        <begin position="12"/>
        <end position="37"/>
    </location>
</feature>
<evidence type="ECO:0000256" key="9">
    <source>
        <dbReference type="SAM" id="Phobius"/>
    </source>
</evidence>
<evidence type="ECO:0000259" key="10">
    <source>
        <dbReference type="Pfam" id="PF04290"/>
    </source>
</evidence>
<dbReference type="STRING" id="1121416.SAMN02745220_04504"/>
<dbReference type="PANTHER" id="PTHR35011">
    <property type="entry name" value="2,3-DIKETO-L-GULONATE TRAP TRANSPORTER SMALL PERMEASE PROTEIN YIAM"/>
    <property type="match status" value="1"/>
</dbReference>
<evidence type="ECO:0000256" key="7">
    <source>
        <dbReference type="ARBA" id="ARBA00023136"/>
    </source>
</evidence>
<evidence type="ECO:0000256" key="6">
    <source>
        <dbReference type="ARBA" id="ARBA00022989"/>
    </source>
</evidence>
<dbReference type="EMBL" id="FRFE01000034">
    <property type="protein sequence ID" value="SHO52302.1"/>
    <property type="molecule type" value="Genomic_DNA"/>
</dbReference>
<evidence type="ECO:0000256" key="3">
    <source>
        <dbReference type="ARBA" id="ARBA00022475"/>
    </source>
</evidence>
<evidence type="ECO:0000256" key="4">
    <source>
        <dbReference type="ARBA" id="ARBA00022519"/>
    </source>
</evidence>
<protein>
    <submittedName>
        <fullName evidence="11">TRAP-type C4-dicarboxylate transport system, small permease component</fullName>
    </submittedName>
</protein>